<dbReference type="EMBL" id="KQ964720">
    <property type="protein sequence ID" value="KXN66481.1"/>
    <property type="molecule type" value="Genomic_DNA"/>
</dbReference>
<accession>A0A137NUY9</accession>
<evidence type="ECO:0000313" key="2">
    <source>
        <dbReference type="Proteomes" id="UP000070444"/>
    </source>
</evidence>
<evidence type="ECO:0000313" key="1">
    <source>
        <dbReference type="EMBL" id="KXN66481.1"/>
    </source>
</evidence>
<dbReference type="Pfam" id="PF13412">
    <property type="entry name" value="HTH_24"/>
    <property type="match status" value="1"/>
</dbReference>
<organism evidence="1 2">
    <name type="scientific">Conidiobolus coronatus (strain ATCC 28846 / CBS 209.66 / NRRL 28638)</name>
    <name type="common">Delacroixia coronata</name>
    <dbReference type="NCBI Taxonomy" id="796925"/>
    <lineage>
        <taxon>Eukaryota</taxon>
        <taxon>Fungi</taxon>
        <taxon>Fungi incertae sedis</taxon>
        <taxon>Zoopagomycota</taxon>
        <taxon>Entomophthoromycotina</taxon>
        <taxon>Entomophthoromycetes</taxon>
        <taxon>Entomophthorales</taxon>
        <taxon>Ancylistaceae</taxon>
        <taxon>Conidiobolus</taxon>
    </lineage>
</organism>
<proteinExistence type="predicted"/>
<sequence length="308" mass="34936">MEKKKKGRKLKFTDEYIINLVDENPDLNAAELAEIAGVTKRTLLSRIKQIKDNGKSINYCLKKLKFTDEYLIDLINNNPYLSMEKLGRVVGVSVTCIRYRINKVNSNGEKVKYTKKKYNSDGFEGSFPKLTDGRLINLIKENPDFSMEELAYLANVSTVTVSKRIKKINNSSITPIYQRKDMPKLTDEALIDLVNKNPELNMKELADIEGVSESTIKKSISRINKGKERVSYRNKGAQKISDEALIELINKNPELNMKELAETAGVTQNTISKRIKQINSSGKVINYVYKNSQKGKSKANDKPKCESK</sequence>
<dbReference type="AlphaFoldDB" id="A0A137NUY9"/>
<gene>
    <name evidence="1" type="ORF">CONCODRAFT_80479</name>
</gene>
<dbReference type="GO" id="GO:0043565">
    <property type="term" value="F:sequence-specific DNA binding"/>
    <property type="evidence" value="ECO:0007669"/>
    <property type="project" value="TreeGrafter"/>
</dbReference>
<dbReference type="InterPro" id="IPR036390">
    <property type="entry name" value="WH_DNA-bd_sf"/>
</dbReference>
<dbReference type="GO" id="GO:0005829">
    <property type="term" value="C:cytosol"/>
    <property type="evidence" value="ECO:0007669"/>
    <property type="project" value="TreeGrafter"/>
</dbReference>
<dbReference type="Gene3D" id="1.10.10.10">
    <property type="entry name" value="Winged helix-like DNA-binding domain superfamily/Winged helix DNA-binding domain"/>
    <property type="match status" value="4"/>
</dbReference>
<dbReference type="PANTHER" id="PTHR30154:SF34">
    <property type="entry name" value="TRANSCRIPTIONAL REGULATOR AZLB"/>
    <property type="match status" value="1"/>
</dbReference>
<name>A0A137NUY9_CONC2</name>
<dbReference type="SUPFAM" id="SSF46785">
    <property type="entry name" value="Winged helix' DNA-binding domain"/>
    <property type="match status" value="1"/>
</dbReference>
<dbReference type="GO" id="GO:0043200">
    <property type="term" value="P:response to amino acid"/>
    <property type="evidence" value="ECO:0007669"/>
    <property type="project" value="TreeGrafter"/>
</dbReference>
<reference evidence="1 2" key="1">
    <citation type="journal article" date="2015" name="Genome Biol. Evol.">
        <title>Phylogenomic analyses indicate that early fungi evolved digesting cell walls of algal ancestors of land plants.</title>
        <authorList>
            <person name="Chang Y."/>
            <person name="Wang S."/>
            <person name="Sekimoto S."/>
            <person name="Aerts A.L."/>
            <person name="Choi C."/>
            <person name="Clum A."/>
            <person name="LaButti K.M."/>
            <person name="Lindquist E.A."/>
            <person name="Yee Ngan C."/>
            <person name="Ohm R.A."/>
            <person name="Salamov A.A."/>
            <person name="Grigoriev I.V."/>
            <person name="Spatafora J.W."/>
            <person name="Berbee M.L."/>
        </authorList>
    </citation>
    <scope>NUCLEOTIDE SEQUENCE [LARGE SCALE GENOMIC DNA]</scope>
    <source>
        <strain evidence="1 2">NRRL 28638</strain>
    </source>
</reference>
<dbReference type="PANTHER" id="PTHR30154">
    <property type="entry name" value="LEUCINE-RESPONSIVE REGULATORY PROTEIN"/>
    <property type="match status" value="1"/>
</dbReference>
<protein>
    <submittedName>
        <fullName evidence="1">Uncharacterized protein</fullName>
    </submittedName>
</protein>
<dbReference type="InterPro" id="IPR036388">
    <property type="entry name" value="WH-like_DNA-bd_sf"/>
</dbReference>
<keyword evidence="2" id="KW-1185">Reference proteome</keyword>
<dbReference type="Proteomes" id="UP000070444">
    <property type="component" value="Unassembled WGS sequence"/>
</dbReference>